<comment type="caution">
    <text evidence="2">The sequence shown here is derived from an EMBL/GenBank/DDBJ whole genome shotgun (WGS) entry which is preliminary data.</text>
</comment>
<proteinExistence type="predicted"/>
<reference evidence="2" key="1">
    <citation type="submission" date="2023-06" db="EMBL/GenBank/DDBJ databases">
        <authorList>
            <consortium name="Lawrence Berkeley National Laboratory"/>
            <person name="Ahrendt S."/>
            <person name="Sahu N."/>
            <person name="Indic B."/>
            <person name="Wong-Bajracharya J."/>
            <person name="Merenyi Z."/>
            <person name="Ke H.-M."/>
            <person name="Monk M."/>
            <person name="Kocsube S."/>
            <person name="Drula E."/>
            <person name="Lipzen A."/>
            <person name="Balint B."/>
            <person name="Henrissat B."/>
            <person name="Andreopoulos B."/>
            <person name="Martin F.M."/>
            <person name="Harder C.B."/>
            <person name="Rigling D."/>
            <person name="Ford K.L."/>
            <person name="Foster G.D."/>
            <person name="Pangilinan J."/>
            <person name="Papanicolaou A."/>
            <person name="Barry K."/>
            <person name="LaButti K."/>
            <person name="Viragh M."/>
            <person name="Koriabine M."/>
            <person name="Yan M."/>
            <person name="Riley R."/>
            <person name="Champramary S."/>
            <person name="Plett K.L."/>
            <person name="Tsai I.J."/>
            <person name="Slot J."/>
            <person name="Sipos G."/>
            <person name="Plett J."/>
            <person name="Nagy L.G."/>
            <person name="Grigoriev I.V."/>
        </authorList>
    </citation>
    <scope>NUCLEOTIDE SEQUENCE</scope>
    <source>
        <strain evidence="2">HWK02</strain>
    </source>
</reference>
<evidence type="ECO:0000313" key="3">
    <source>
        <dbReference type="Proteomes" id="UP001175228"/>
    </source>
</evidence>
<gene>
    <name evidence="2" type="ORF">EDD18DRAFT_1218524</name>
</gene>
<keyword evidence="1" id="KW-0732">Signal</keyword>
<feature type="signal peptide" evidence="1">
    <location>
        <begin position="1"/>
        <end position="20"/>
    </location>
</feature>
<feature type="chain" id="PRO_5041293266" evidence="1">
    <location>
        <begin position="21"/>
        <end position="95"/>
    </location>
</feature>
<sequence length="95" mass="10611">MRLAIGRIWIVLLMVQVTRTDHHWYATLSTYIDVSWLGIIALLNFQPELSHSEDVMVSWTPYSLALAGIAMVGGKEEAMNDAVKKGALMYSSVDL</sequence>
<accession>A0AA39TA33</accession>
<evidence type="ECO:0000256" key="1">
    <source>
        <dbReference type="SAM" id="SignalP"/>
    </source>
</evidence>
<dbReference type="AlphaFoldDB" id="A0AA39TA33"/>
<keyword evidence="3" id="KW-1185">Reference proteome</keyword>
<name>A0AA39TA33_9AGAR</name>
<organism evidence="2 3">
    <name type="scientific">Armillaria luteobubalina</name>
    <dbReference type="NCBI Taxonomy" id="153913"/>
    <lineage>
        <taxon>Eukaryota</taxon>
        <taxon>Fungi</taxon>
        <taxon>Dikarya</taxon>
        <taxon>Basidiomycota</taxon>
        <taxon>Agaricomycotina</taxon>
        <taxon>Agaricomycetes</taxon>
        <taxon>Agaricomycetidae</taxon>
        <taxon>Agaricales</taxon>
        <taxon>Marasmiineae</taxon>
        <taxon>Physalacriaceae</taxon>
        <taxon>Armillaria</taxon>
    </lineage>
</organism>
<dbReference type="EMBL" id="JAUEPU010000152">
    <property type="protein sequence ID" value="KAK0475346.1"/>
    <property type="molecule type" value="Genomic_DNA"/>
</dbReference>
<dbReference type="Proteomes" id="UP001175228">
    <property type="component" value="Unassembled WGS sequence"/>
</dbReference>
<protein>
    <submittedName>
        <fullName evidence="2">Uncharacterized protein</fullName>
    </submittedName>
</protein>
<evidence type="ECO:0000313" key="2">
    <source>
        <dbReference type="EMBL" id="KAK0475346.1"/>
    </source>
</evidence>